<dbReference type="GO" id="GO:0016747">
    <property type="term" value="F:acyltransferase activity, transferring groups other than amino-acyl groups"/>
    <property type="evidence" value="ECO:0007669"/>
    <property type="project" value="InterPro"/>
</dbReference>
<dbReference type="OrthoDB" id="3174517at2"/>
<dbReference type="Pfam" id="PF00583">
    <property type="entry name" value="Acetyltransf_1"/>
    <property type="match status" value="1"/>
</dbReference>
<comment type="caution">
    <text evidence="4">The sequence shown here is derived from an EMBL/GenBank/DDBJ whole genome shotgun (WGS) entry which is preliminary data.</text>
</comment>
<evidence type="ECO:0000256" key="2">
    <source>
        <dbReference type="ARBA" id="ARBA00023315"/>
    </source>
</evidence>
<reference evidence="4 5" key="1">
    <citation type="submission" date="2020-08" db="EMBL/GenBank/DDBJ databases">
        <title>Sequencing the genomes of 1000 actinobacteria strains.</title>
        <authorList>
            <person name="Klenk H.-P."/>
        </authorList>
    </citation>
    <scope>NUCLEOTIDE SEQUENCE [LARGE SCALE GENOMIC DNA]</scope>
    <source>
        <strain evidence="4 5">DSM 23889</strain>
    </source>
</reference>
<evidence type="ECO:0000313" key="5">
    <source>
        <dbReference type="Proteomes" id="UP000552883"/>
    </source>
</evidence>
<dbReference type="EMBL" id="JACHBS010000001">
    <property type="protein sequence ID" value="MBB5617009.1"/>
    <property type="molecule type" value="Genomic_DNA"/>
</dbReference>
<name>A0A840XM79_9MICO</name>
<keyword evidence="2" id="KW-0012">Acyltransferase</keyword>
<gene>
    <name evidence="4" type="ORF">BJ959_000505</name>
</gene>
<keyword evidence="4" id="KW-0687">Ribonucleoprotein</keyword>
<keyword evidence="4" id="KW-0689">Ribosomal protein</keyword>
<protein>
    <submittedName>
        <fullName evidence="4">Ribosomal protein S18 acetylase RimI-like enzyme</fullName>
    </submittedName>
</protein>
<dbReference type="InterPro" id="IPR050832">
    <property type="entry name" value="Bact_Acetyltransf"/>
</dbReference>
<dbReference type="CDD" id="cd04301">
    <property type="entry name" value="NAT_SF"/>
    <property type="match status" value="1"/>
</dbReference>
<proteinExistence type="predicted"/>
<feature type="domain" description="N-acetyltransferase" evidence="3">
    <location>
        <begin position="2"/>
        <end position="161"/>
    </location>
</feature>
<dbReference type="SUPFAM" id="SSF55729">
    <property type="entry name" value="Acyl-CoA N-acyltransferases (Nat)"/>
    <property type="match status" value="1"/>
</dbReference>
<keyword evidence="1" id="KW-0808">Transferase</keyword>
<dbReference type="AlphaFoldDB" id="A0A840XM79"/>
<evidence type="ECO:0000313" key="4">
    <source>
        <dbReference type="EMBL" id="MBB5617009.1"/>
    </source>
</evidence>
<evidence type="ECO:0000256" key="1">
    <source>
        <dbReference type="ARBA" id="ARBA00022679"/>
    </source>
</evidence>
<keyword evidence="5" id="KW-1185">Reference proteome</keyword>
<dbReference type="PROSITE" id="PS51186">
    <property type="entry name" value="GNAT"/>
    <property type="match status" value="1"/>
</dbReference>
<sequence length="161" mass="17576">MVTWRSALPSDDAARVLLDQYFQARAQGFPDGPEAYRRTEPIDAEYRLPVGVFLIAEGENLSGEPADVGCGGIRRVADGPLGARFELKHLWVLPHARRRGVGRALLDELVDRARALGGQELVLDTHRSLDAAAALYAALGFSPIEPYNDNPNATTWLGRAL</sequence>
<dbReference type="GO" id="GO:0005840">
    <property type="term" value="C:ribosome"/>
    <property type="evidence" value="ECO:0007669"/>
    <property type="project" value="UniProtKB-KW"/>
</dbReference>
<dbReference type="PANTHER" id="PTHR43877">
    <property type="entry name" value="AMINOALKYLPHOSPHONATE N-ACETYLTRANSFERASE-RELATED-RELATED"/>
    <property type="match status" value="1"/>
</dbReference>
<evidence type="ECO:0000259" key="3">
    <source>
        <dbReference type="PROSITE" id="PS51186"/>
    </source>
</evidence>
<dbReference type="InterPro" id="IPR016181">
    <property type="entry name" value="Acyl_CoA_acyltransferase"/>
</dbReference>
<dbReference type="Proteomes" id="UP000552883">
    <property type="component" value="Unassembled WGS sequence"/>
</dbReference>
<accession>A0A840XM79</accession>
<dbReference type="PANTHER" id="PTHR43877:SF2">
    <property type="entry name" value="AMINOALKYLPHOSPHONATE N-ACETYLTRANSFERASE-RELATED"/>
    <property type="match status" value="1"/>
</dbReference>
<dbReference type="InterPro" id="IPR000182">
    <property type="entry name" value="GNAT_dom"/>
</dbReference>
<dbReference type="RefSeq" id="WP_153982696.1">
    <property type="nucleotide sequence ID" value="NZ_BAAANZ010000013.1"/>
</dbReference>
<organism evidence="4 5">
    <name type="scientific">Microcella frigidaquae</name>
    <dbReference type="NCBI Taxonomy" id="424758"/>
    <lineage>
        <taxon>Bacteria</taxon>
        <taxon>Bacillati</taxon>
        <taxon>Actinomycetota</taxon>
        <taxon>Actinomycetes</taxon>
        <taxon>Micrococcales</taxon>
        <taxon>Microbacteriaceae</taxon>
        <taxon>Microcella</taxon>
    </lineage>
</organism>
<dbReference type="Gene3D" id="3.40.630.30">
    <property type="match status" value="1"/>
</dbReference>